<feature type="compositionally biased region" description="Basic and acidic residues" evidence="1">
    <location>
        <begin position="568"/>
        <end position="579"/>
    </location>
</feature>
<name>A0ABQ0GS06_9PEZI</name>
<feature type="region of interest" description="Disordered" evidence="1">
    <location>
        <begin position="15"/>
        <end position="48"/>
    </location>
</feature>
<organism evidence="2 3">
    <name type="scientific">Madurella fahalii</name>
    <dbReference type="NCBI Taxonomy" id="1157608"/>
    <lineage>
        <taxon>Eukaryota</taxon>
        <taxon>Fungi</taxon>
        <taxon>Dikarya</taxon>
        <taxon>Ascomycota</taxon>
        <taxon>Pezizomycotina</taxon>
        <taxon>Sordariomycetes</taxon>
        <taxon>Sordariomycetidae</taxon>
        <taxon>Sordariales</taxon>
        <taxon>Sordariales incertae sedis</taxon>
        <taxon>Madurella</taxon>
    </lineage>
</organism>
<dbReference type="GeneID" id="98181470"/>
<dbReference type="Proteomes" id="UP001628179">
    <property type="component" value="Unassembled WGS sequence"/>
</dbReference>
<feature type="compositionally biased region" description="Polar residues" evidence="1">
    <location>
        <begin position="209"/>
        <end position="219"/>
    </location>
</feature>
<feature type="region of interest" description="Disordered" evidence="1">
    <location>
        <begin position="543"/>
        <end position="612"/>
    </location>
</feature>
<evidence type="ECO:0008006" key="4">
    <source>
        <dbReference type="Google" id="ProtNLM"/>
    </source>
</evidence>
<protein>
    <recommendedName>
        <fullName evidence="4">C2H2-type domain-containing protein</fullName>
    </recommendedName>
</protein>
<keyword evidence="3" id="KW-1185">Reference proteome</keyword>
<evidence type="ECO:0000256" key="1">
    <source>
        <dbReference type="SAM" id="MobiDB-lite"/>
    </source>
</evidence>
<reference evidence="2 3" key="1">
    <citation type="submission" date="2024-09" db="EMBL/GenBank/DDBJ databases">
        <title>Itraconazole resistance in Madurella fahalii resulting from another homologue of gene encoding cytochrome P450 14-alpha sterol demethylase (CYP51).</title>
        <authorList>
            <person name="Yoshioka I."/>
            <person name="Fahal A.H."/>
            <person name="Kaneko S."/>
            <person name="Yaguchi T."/>
        </authorList>
    </citation>
    <scope>NUCLEOTIDE SEQUENCE [LARGE SCALE GENOMIC DNA]</scope>
    <source>
        <strain evidence="2 3">IFM 68171</strain>
    </source>
</reference>
<sequence>MEKAHKWVYVRSKSKGIRAAGQHSPTEPETPTEEHHNPPVAVASLHPPAGPSPGMDFILFDSDQVDAIGEDDDTLYLESYLPWASPNTRTRKNEMIIEMVTQAQTYSDLADKTTAVGATDVLVDPMLCGQVPCDSQNHQGVDAPGLFVNDPAIKVESPVVTADEILAADLFVPRKRKHGLVEVPPGDSNSNIMPPSGGQLFGNRKSRPGQASQQQSEPNPNRRGGSDEGNRPPMKKPRLSPPAKFTDTSMPDIFRSAHPNIYDRDQKEKYSPCHTLHRDISTLVRHLSRPAHRFMVNERIISSFDIQDQDYRHPRAGLCRWCWRAFFDRSTFDAHVSRPCEKVSKGKQEKWRALYETFTPLVDLGHPESHSSECKEKYQWPEGTTSLGGFPVSDCDGDFPDVCGTPPTSVPSPALPSAGFAASNPNDTLFVRADEHRKLQKEHQDLRESHQHLQQMAQVLLAPYLQQAMCRTAQSVLKPLTVGTPMDSHPASVSEASDQDNLVGHMDSQSTNVDVHAFMDEMENFSTRQSLFRMNSGFSITSHTSTIHHVPNSPPPWHAEPLDPEQGSGDHTEGQEGKKPLAHRPPPASIPDSGYGTENRRPSVGDVVYPTRGDKLLTPLPALDKGNNAIRDIDNDDTHGDPAATPIPHQNQHSQATNSLFDDATYNMYDSEPDHLLRTHEFGFDFSL</sequence>
<gene>
    <name evidence="2" type="ORF">MFIFM68171_10728</name>
</gene>
<evidence type="ECO:0000313" key="2">
    <source>
        <dbReference type="EMBL" id="GAB1320518.1"/>
    </source>
</evidence>
<proteinExistence type="predicted"/>
<dbReference type="EMBL" id="BAAFSV010000006">
    <property type="protein sequence ID" value="GAB1320518.1"/>
    <property type="molecule type" value="Genomic_DNA"/>
</dbReference>
<comment type="caution">
    <text evidence="2">The sequence shown here is derived from an EMBL/GenBank/DDBJ whole genome shotgun (WGS) entry which is preliminary data.</text>
</comment>
<feature type="region of interest" description="Disordered" evidence="1">
    <location>
        <begin position="181"/>
        <end position="255"/>
    </location>
</feature>
<evidence type="ECO:0000313" key="3">
    <source>
        <dbReference type="Proteomes" id="UP001628179"/>
    </source>
</evidence>
<dbReference type="RefSeq" id="XP_070922248.1">
    <property type="nucleotide sequence ID" value="XM_071066147.1"/>
</dbReference>
<feature type="region of interest" description="Disordered" evidence="1">
    <location>
        <begin position="635"/>
        <end position="654"/>
    </location>
</feature>
<accession>A0ABQ0GS06</accession>